<evidence type="ECO:0000256" key="3">
    <source>
        <dbReference type="ARBA" id="ARBA00022777"/>
    </source>
</evidence>
<evidence type="ECO:0000259" key="6">
    <source>
        <dbReference type="Pfam" id="PF02782"/>
    </source>
</evidence>
<dbReference type="PANTHER" id="PTHR43095:SF3">
    <property type="entry name" value="L-XYLULOSE_3-KETO-L-GULONATE KINASE"/>
    <property type="match status" value="1"/>
</dbReference>
<dbReference type="GO" id="GO:0016301">
    <property type="term" value="F:kinase activity"/>
    <property type="evidence" value="ECO:0007669"/>
    <property type="project" value="UniProtKB-KW"/>
</dbReference>
<feature type="domain" description="Carbohydrate kinase FGGY C-terminal" evidence="6">
    <location>
        <begin position="289"/>
        <end position="443"/>
    </location>
</feature>
<dbReference type="InterPro" id="IPR018485">
    <property type="entry name" value="FGGY_C"/>
</dbReference>
<dbReference type="PANTHER" id="PTHR43095">
    <property type="entry name" value="SUGAR KINASE"/>
    <property type="match status" value="1"/>
</dbReference>
<dbReference type="InterPro" id="IPR018484">
    <property type="entry name" value="FGGY_N"/>
</dbReference>
<keyword evidence="2 4" id="KW-0808">Transferase</keyword>
<evidence type="ECO:0000256" key="4">
    <source>
        <dbReference type="RuleBase" id="RU003733"/>
    </source>
</evidence>
<accession>A0A1I1YIV4</accession>
<evidence type="ECO:0000256" key="1">
    <source>
        <dbReference type="ARBA" id="ARBA00009156"/>
    </source>
</evidence>
<dbReference type="PIRSF" id="PIRSF000538">
    <property type="entry name" value="GlpK"/>
    <property type="match status" value="1"/>
</dbReference>
<feature type="domain" description="Carbohydrate kinase FGGY N-terminal" evidence="5">
    <location>
        <begin position="1"/>
        <end position="243"/>
    </location>
</feature>
<reference evidence="8" key="1">
    <citation type="submission" date="2016-10" db="EMBL/GenBank/DDBJ databases">
        <authorList>
            <person name="Varghese N."/>
            <person name="Submissions S."/>
        </authorList>
    </citation>
    <scope>NUCLEOTIDE SEQUENCE [LARGE SCALE GENOMIC DNA]</scope>
    <source>
        <strain evidence="8">CGMCC 1.10784</strain>
    </source>
</reference>
<dbReference type="GO" id="GO:0016773">
    <property type="term" value="F:phosphotransferase activity, alcohol group as acceptor"/>
    <property type="evidence" value="ECO:0007669"/>
    <property type="project" value="InterPro"/>
</dbReference>
<dbReference type="AlphaFoldDB" id="A0A1I1YIV4"/>
<evidence type="ECO:0000313" key="7">
    <source>
        <dbReference type="EMBL" id="SFE19232.1"/>
    </source>
</evidence>
<evidence type="ECO:0000259" key="5">
    <source>
        <dbReference type="Pfam" id="PF00370"/>
    </source>
</evidence>
<dbReference type="RefSeq" id="WP_091185564.1">
    <property type="nucleotide sequence ID" value="NZ_FOMT01000002.1"/>
</dbReference>
<sequence length="498" mass="53594">MLLAIDIGTTNMKAGLFRQDGFAVAQAERPNKKVSGPAGTAVYDPLRMWETAATLIRHVAEAAGHPSVKAIGITSMAESGLLLDPSDGRPRSPVMPWFETCSIPQAELVKREIDAKERFFQTGLHASHKFGLPKLLWLKEKFPEAFGGQSVWLSASAYIAYRLTGRMAEDETLAARTFVYRIDRREWDAPFIRHFGFKPELFPGVVAAGSAVGKIHSGIAAEMGLSGEPVVCLAGHDHVAASLACSSGGDEVYNSMGTAETLVGSFAERGLDAADFESGMSFGRHAFPDRMFWMGGHASSGGSVEWLRDTVGDGNLSYASIMKLLSSTHSDPTGILYFPYLSGSGTPRTNQAARAAFIGLTAKHGKGDLIKAVLEGNAYQVEMMRRSAQRICGCPIERMKVVGGGAKNGIWLQIKADVSGIDLTVPNTGEATLLGAALSAGVGAGVYKSFREAANAVNSPDGKRYIPDPDRHYRYGRLYEQGFMALMEPLTGYYESSF</sequence>
<dbReference type="CDD" id="cd07773">
    <property type="entry name" value="ASKHA_NBD_FGGY_FK"/>
    <property type="match status" value="1"/>
</dbReference>
<proteinExistence type="inferred from homology"/>
<name>A0A1I1YIV4_9BACL</name>
<evidence type="ECO:0000256" key="2">
    <source>
        <dbReference type="ARBA" id="ARBA00022679"/>
    </source>
</evidence>
<dbReference type="InterPro" id="IPR043129">
    <property type="entry name" value="ATPase_NBD"/>
</dbReference>
<dbReference type="InterPro" id="IPR000577">
    <property type="entry name" value="Carb_kinase_FGGY"/>
</dbReference>
<keyword evidence="8" id="KW-1185">Reference proteome</keyword>
<dbReference type="Pfam" id="PF00370">
    <property type="entry name" value="FGGY_N"/>
    <property type="match status" value="1"/>
</dbReference>
<dbReference type="EMBL" id="FOMT01000002">
    <property type="protein sequence ID" value="SFE19232.1"/>
    <property type="molecule type" value="Genomic_DNA"/>
</dbReference>
<keyword evidence="3 4" id="KW-0418">Kinase</keyword>
<evidence type="ECO:0000313" key="8">
    <source>
        <dbReference type="Proteomes" id="UP000198855"/>
    </source>
</evidence>
<dbReference type="GO" id="GO:0005975">
    <property type="term" value="P:carbohydrate metabolic process"/>
    <property type="evidence" value="ECO:0007669"/>
    <property type="project" value="InterPro"/>
</dbReference>
<dbReference type="Gene3D" id="3.30.420.40">
    <property type="match status" value="2"/>
</dbReference>
<dbReference type="SUPFAM" id="SSF53067">
    <property type="entry name" value="Actin-like ATPase domain"/>
    <property type="match status" value="2"/>
</dbReference>
<dbReference type="Pfam" id="PF02782">
    <property type="entry name" value="FGGY_C"/>
    <property type="match status" value="1"/>
</dbReference>
<dbReference type="Proteomes" id="UP000198855">
    <property type="component" value="Unassembled WGS sequence"/>
</dbReference>
<dbReference type="PROSITE" id="PS00445">
    <property type="entry name" value="FGGY_KINASES_2"/>
    <property type="match status" value="1"/>
</dbReference>
<dbReference type="OrthoDB" id="9805576at2"/>
<protein>
    <submittedName>
        <fullName evidence="7">Xylulokinase</fullName>
    </submittedName>
</protein>
<dbReference type="InterPro" id="IPR018483">
    <property type="entry name" value="Carb_kinase_FGGY_CS"/>
</dbReference>
<dbReference type="InterPro" id="IPR050406">
    <property type="entry name" value="FGGY_Carb_Kinase"/>
</dbReference>
<gene>
    <name evidence="7" type="ORF">SAMN05216378_2663</name>
</gene>
<dbReference type="STRING" id="1045775.SAMN05216378_2663"/>
<comment type="similarity">
    <text evidence="1 4">Belongs to the FGGY kinase family.</text>
</comment>
<organism evidence="7 8">
    <name type="scientific">Paenibacillus catalpae</name>
    <dbReference type="NCBI Taxonomy" id="1045775"/>
    <lineage>
        <taxon>Bacteria</taxon>
        <taxon>Bacillati</taxon>
        <taxon>Bacillota</taxon>
        <taxon>Bacilli</taxon>
        <taxon>Bacillales</taxon>
        <taxon>Paenibacillaceae</taxon>
        <taxon>Paenibacillus</taxon>
    </lineage>
</organism>